<keyword evidence="3" id="KW-1185">Reference proteome</keyword>
<dbReference type="SUPFAM" id="SSF53098">
    <property type="entry name" value="Ribonuclease H-like"/>
    <property type="match status" value="1"/>
</dbReference>
<dbReference type="AlphaFoldDB" id="A0A7J9CYY7"/>
<name>A0A7J9CYY7_GOSGO</name>
<dbReference type="InterPro" id="IPR012337">
    <property type="entry name" value="RNaseH-like_sf"/>
</dbReference>
<sequence length="143" mass="15993">MTHGEPLAGERTYLNTDGAVQMDSRAAVVGGVLRDKNGEWILGYNKYLGNCSILDAELWGILDGLKLIQRRGDAKVVIQSDSFEAVKAIHGSALKTSHSALIRRILRILSQENNWLLHYILREQNQSVDLIAKLTFGEMKIFN</sequence>
<dbReference type="Gene3D" id="3.30.420.10">
    <property type="entry name" value="Ribonuclease H-like superfamily/Ribonuclease H"/>
    <property type="match status" value="1"/>
</dbReference>
<dbReference type="PANTHER" id="PTHR47723">
    <property type="entry name" value="OS05G0353850 PROTEIN"/>
    <property type="match status" value="1"/>
</dbReference>
<dbReference type="InterPro" id="IPR002156">
    <property type="entry name" value="RNaseH_domain"/>
</dbReference>
<accession>A0A7J9CYY7</accession>
<dbReference type="PANTHER" id="PTHR47723:SF19">
    <property type="entry name" value="POLYNUCLEOTIDYL TRANSFERASE, RIBONUCLEASE H-LIKE SUPERFAMILY PROTEIN"/>
    <property type="match status" value="1"/>
</dbReference>
<dbReference type="InterPro" id="IPR053151">
    <property type="entry name" value="RNase_H-like"/>
</dbReference>
<reference evidence="2 3" key="1">
    <citation type="journal article" date="2019" name="Genome Biol. Evol.">
        <title>Insights into the evolution of the New World diploid cottons (Gossypium, subgenus Houzingenia) based on genome sequencing.</title>
        <authorList>
            <person name="Grover C.E."/>
            <person name="Arick M.A. 2nd"/>
            <person name="Thrash A."/>
            <person name="Conover J.L."/>
            <person name="Sanders W.S."/>
            <person name="Peterson D.G."/>
            <person name="Frelichowski J.E."/>
            <person name="Scheffler J.A."/>
            <person name="Scheffler B.E."/>
            <person name="Wendel J.F."/>
        </authorList>
    </citation>
    <scope>NUCLEOTIDE SEQUENCE [LARGE SCALE GENOMIC DNA]</scope>
    <source>
        <strain evidence="2">5</strain>
        <tissue evidence="2">Leaf</tissue>
    </source>
</reference>
<dbReference type="OrthoDB" id="966267at2759"/>
<dbReference type="InterPro" id="IPR044730">
    <property type="entry name" value="RNase_H-like_dom_plant"/>
</dbReference>
<evidence type="ECO:0000259" key="1">
    <source>
        <dbReference type="Pfam" id="PF13456"/>
    </source>
</evidence>
<proteinExistence type="predicted"/>
<dbReference type="GO" id="GO:0003676">
    <property type="term" value="F:nucleic acid binding"/>
    <property type="evidence" value="ECO:0007669"/>
    <property type="project" value="InterPro"/>
</dbReference>
<dbReference type="EMBL" id="JABEZY010257376">
    <property type="protein sequence ID" value="MBA0753672.1"/>
    <property type="molecule type" value="Genomic_DNA"/>
</dbReference>
<evidence type="ECO:0000313" key="3">
    <source>
        <dbReference type="Proteomes" id="UP000593579"/>
    </source>
</evidence>
<organism evidence="2 3">
    <name type="scientific">Gossypium gossypioides</name>
    <name type="common">Mexican cotton</name>
    <name type="synonym">Selera gossypioides</name>
    <dbReference type="NCBI Taxonomy" id="34282"/>
    <lineage>
        <taxon>Eukaryota</taxon>
        <taxon>Viridiplantae</taxon>
        <taxon>Streptophyta</taxon>
        <taxon>Embryophyta</taxon>
        <taxon>Tracheophyta</taxon>
        <taxon>Spermatophyta</taxon>
        <taxon>Magnoliopsida</taxon>
        <taxon>eudicotyledons</taxon>
        <taxon>Gunneridae</taxon>
        <taxon>Pentapetalae</taxon>
        <taxon>rosids</taxon>
        <taxon>malvids</taxon>
        <taxon>Malvales</taxon>
        <taxon>Malvaceae</taxon>
        <taxon>Malvoideae</taxon>
        <taxon>Gossypium</taxon>
    </lineage>
</organism>
<gene>
    <name evidence="2" type="ORF">Gogos_021161</name>
</gene>
<evidence type="ECO:0000313" key="2">
    <source>
        <dbReference type="EMBL" id="MBA0753672.1"/>
    </source>
</evidence>
<dbReference type="InterPro" id="IPR036397">
    <property type="entry name" value="RNaseH_sf"/>
</dbReference>
<dbReference type="GO" id="GO:0004523">
    <property type="term" value="F:RNA-DNA hybrid ribonuclease activity"/>
    <property type="evidence" value="ECO:0007669"/>
    <property type="project" value="InterPro"/>
</dbReference>
<dbReference type="Proteomes" id="UP000593579">
    <property type="component" value="Unassembled WGS sequence"/>
</dbReference>
<feature type="domain" description="RNase H type-1" evidence="1">
    <location>
        <begin position="15"/>
        <end position="133"/>
    </location>
</feature>
<dbReference type="Pfam" id="PF13456">
    <property type="entry name" value="RVT_3"/>
    <property type="match status" value="1"/>
</dbReference>
<comment type="caution">
    <text evidence="2">The sequence shown here is derived from an EMBL/GenBank/DDBJ whole genome shotgun (WGS) entry which is preliminary data.</text>
</comment>
<dbReference type="CDD" id="cd06222">
    <property type="entry name" value="RNase_H_like"/>
    <property type="match status" value="1"/>
</dbReference>
<protein>
    <recommendedName>
        <fullName evidence="1">RNase H type-1 domain-containing protein</fullName>
    </recommendedName>
</protein>